<dbReference type="Proteomes" id="UP000183410">
    <property type="component" value="Unassembled WGS sequence"/>
</dbReference>
<organism evidence="2 3">
    <name type="scientific">Paenibacillus algorifonticola</name>
    <dbReference type="NCBI Taxonomy" id="684063"/>
    <lineage>
        <taxon>Bacteria</taxon>
        <taxon>Bacillati</taxon>
        <taxon>Bacillota</taxon>
        <taxon>Bacilli</taxon>
        <taxon>Bacillales</taxon>
        <taxon>Paenibacillaceae</taxon>
        <taxon>Paenibacillus</taxon>
    </lineage>
</organism>
<evidence type="ECO:0000259" key="1">
    <source>
        <dbReference type="PROSITE" id="PS50943"/>
    </source>
</evidence>
<proteinExistence type="predicted"/>
<dbReference type="Gene3D" id="1.10.260.40">
    <property type="entry name" value="lambda repressor-like DNA-binding domains"/>
    <property type="match status" value="1"/>
</dbReference>
<name>A0A1I2AFZ7_9BACL</name>
<accession>A0A1I2AFZ7</accession>
<dbReference type="Pfam" id="PF01381">
    <property type="entry name" value="HTH_3"/>
    <property type="match status" value="1"/>
</dbReference>
<dbReference type="AlphaFoldDB" id="A0A1I2AFZ7"/>
<feature type="domain" description="HTH cro/C1-type" evidence="1">
    <location>
        <begin position="10"/>
        <end position="64"/>
    </location>
</feature>
<gene>
    <name evidence="2" type="ORF">SAMN04487969_102475</name>
</gene>
<dbReference type="EMBL" id="FONN01000002">
    <property type="protein sequence ID" value="SFE42934.1"/>
    <property type="molecule type" value="Genomic_DNA"/>
</dbReference>
<sequence>MHYSLGKCRLKFHLSERGMTQAEFARRMGYDVRLVSFYATGDRTMPQDVMYSVSRFLGCTMEELYEWDIKRD</sequence>
<dbReference type="SUPFAM" id="SSF47413">
    <property type="entry name" value="lambda repressor-like DNA-binding domains"/>
    <property type="match status" value="1"/>
</dbReference>
<evidence type="ECO:0000313" key="2">
    <source>
        <dbReference type="EMBL" id="SFE42934.1"/>
    </source>
</evidence>
<dbReference type="CDD" id="cd00093">
    <property type="entry name" value="HTH_XRE"/>
    <property type="match status" value="1"/>
</dbReference>
<protein>
    <submittedName>
        <fullName evidence="2">Helix-turn-helix</fullName>
    </submittedName>
</protein>
<dbReference type="InterPro" id="IPR010982">
    <property type="entry name" value="Lambda_DNA-bd_dom_sf"/>
</dbReference>
<evidence type="ECO:0000313" key="3">
    <source>
        <dbReference type="Proteomes" id="UP000183410"/>
    </source>
</evidence>
<reference evidence="3" key="1">
    <citation type="submission" date="2016-10" db="EMBL/GenBank/DDBJ databases">
        <authorList>
            <person name="Varghese N."/>
            <person name="Submissions S."/>
        </authorList>
    </citation>
    <scope>NUCLEOTIDE SEQUENCE [LARGE SCALE GENOMIC DNA]</scope>
    <source>
        <strain evidence="3">CGMCC 1.10223</strain>
    </source>
</reference>
<dbReference type="InterPro" id="IPR001387">
    <property type="entry name" value="Cro/C1-type_HTH"/>
</dbReference>
<dbReference type="PROSITE" id="PS50943">
    <property type="entry name" value="HTH_CROC1"/>
    <property type="match status" value="1"/>
</dbReference>
<keyword evidence="3" id="KW-1185">Reference proteome</keyword>
<dbReference type="SMART" id="SM00530">
    <property type="entry name" value="HTH_XRE"/>
    <property type="match status" value="1"/>
</dbReference>
<dbReference type="GO" id="GO:0003677">
    <property type="term" value="F:DNA binding"/>
    <property type="evidence" value="ECO:0007669"/>
    <property type="project" value="InterPro"/>
</dbReference>